<keyword evidence="3" id="KW-1185">Reference proteome</keyword>
<evidence type="ECO:0000313" key="2">
    <source>
        <dbReference type="EnsemblPlants" id="AET01744"/>
    </source>
</evidence>
<proteinExistence type="predicted"/>
<dbReference type="InterPro" id="IPR036408">
    <property type="entry name" value="PSI_PsaA/B_sf"/>
</dbReference>
<dbReference type="GO" id="GO:0015979">
    <property type="term" value="P:photosynthesis"/>
    <property type="evidence" value="ECO:0007669"/>
    <property type="project" value="InterPro"/>
</dbReference>
<dbReference type="InterPro" id="IPR001280">
    <property type="entry name" value="PSI_PsaA/B"/>
</dbReference>
<organism evidence="1 3">
    <name type="scientific">Medicago truncatula</name>
    <name type="common">Barrel medic</name>
    <name type="synonym">Medicago tribuloides</name>
    <dbReference type="NCBI Taxonomy" id="3880"/>
    <lineage>
        <taxon>Eukaryota</taxon>
        <taxon>Viridiplantae</taxon>
        <taxon>Streptophyta</taxon>
        <taxon>Embryophyta</taxon>
        <taxon>Tracheophyta</taxon>
        <taxon>Spermatophyta</taxon>
        <taxon>Magnoliopsida</taxon>
        <taxon>eudicotyledons</taxon>
        <taxon>Gunneridae</taxon>
        <taxon>Pentapetalae</taxon>
        <taxon>rosids</taxon>
        <taxon>fabids</taxon>
        <taxon>Fabales</taxon>
        <taxon>Fabaceae</taxon>
        <taxon>Papilionoideae</taxon>
        <taxon>50 kb inversion clade</taxon>
        <taxon>NPAAA clade</taxon>
        <taxon>Hologalegina</taxon>
        <taxon>IRL clade</taxon>
        <taxon>Trifolieae</taxon>
        <taxon>Medicago</taxon>
    </lineage>
</organism>
<evidence type="ECO:0000313" key="1">
    <source>
        <dbReference type="EMBL" id="AET01744.1"/>
    </source>
</evidence>
<dbReference type="GO" id="GO:0016020">
    <property type="term" value="C:membrane"/>
    <property type="evidence" value="ECO:0007669"/>
    <property type="project" value="InterPro"/>
</dbReference>
<name>G7L6U0_MEDTR</name>
<dbReference type="SUPFAM" id="SSF81558">
    <property type="entry name" value="Photosystem I subunits PsaA/PsaB"/>
    <property type="match status" value="1"/>
</dbReference>
<evidence type="ECO:0000313" key="3">
    <source>
        <dbReference type="Proteomes" id="UP000002051"/>
    </source>
</evidence>
<protein>
    <submittedName>
        <fullName evidence="1">Photosystem I P700 chlorophyll A apoprotein</fullName>
    </submittedName>
</protein>
<dbReference type="GO" id="GO:0009579">
    <property type="term" value="C:thylakoid"/>
    <property type="evidence" value="ECO:0007669"/>
    <property type="project" value="InterPro"/>
</dbReference>
<dbReference type="PRINTS" id="PR00257">
    <property type="entry name" value="PHOTSYSPSAAB"/>
</dbReference>
<dbReference type="Proteomes" id="UP000002051">
    <property type="component" value="Chromosome 8"/>
</dbReference>
<dbReference type="Pfam" id="PF00223">
    <property type="entry name" value="PsaA_PsaB"/>
    <property type="match status" value="1"/>
</dbReference>
<dbReference type="Gene3D" id="1.20.1130.10">
    <property type="entry name" value="Photosystem I PsaA/PsaB"/>
    <property type="match status" value="1"/>
</dbReference>
<dbReference type="STRING" id="3880.G7L6U0"/>
<dbReference type="HOGENOM" id="CLU_2593458_0_0_1"/>
<gene>
    <name evidence="1" type="ordered locus">MTR_8g020540</name>
</gene>
<reference evidence="1 3" key="2">
    <citation type="journal article" date="2014" name="BMC Genomics">
        <title>An improved genome release (version Mt4.0) for the model legume Medicago truncatula.</title>
        <authorList>
            <person name="Tang H."/>
            <person name="Krishnakumar V."/>
            <person name="Bidwell S."/>
            <person name="Rosen B."/>
            <person name="Chan A."/>
            <person name="Zhou S."/>
            <person name="Gentzbittel L."/>
            <person name="Childs K.L."/>
            <person name="Yandell M."/>
            <person name="Gundlach H."/>
            <person name="Mayer K.F."/>
            <person name="Schwartz D.C."/>
            <person name="Town C.D."/>
        </authorList>
    </citation>
    <scope>GENOME REANNOTATION</scope>
    <source>
        <strain evidence="2 3">cv. Jemalong A17</strain>
    </source>
</reference>
<dbReference type="PANTHER" id="PTHR30128:SF19">
    <property type="entry name" value="PHOTOSYSTEM I P700 CHLOROPHYLL A APOPROTEIN A1-RELATED"/>
    <property type="match status" value="1"/>
</dbReference>
<reference evidence="2" key="3">
    <citation type="submission" date="2015-04" db="UniProtKB">
        <authorList>
            <consortium name="EnsemblPlants"/>
        </authorList>
    </citation>
    <scope>IDENTIFICATION</scope>
    <source>
        <strain evidence="2">cv. Jemalong A17</strain>
    </source>
</reference>
<dbReference type="EMBL" id="CM001224">
    <property type="protein sequence ID" value="AET01744.1"/>
    <property type="molecule type" value="Genomic_DNA"/>
</dbReference>
<dbReference type="AlphaFoldDB" id="G7L6U0"/>
<dbReference type="PANTHER" id="PTHR30128">
    <property type="entry name" value="OUTER MEMBRANE PROTEIN, OMPA-RELATED"/>
    <property type="match status" value="1"/>
</dbReference>
<dbReference type="EnsemblPlants" id="AET01744">
    <property type="protein sequence ID" value="AET01744"/>
    <property type="gene ID" value="MTR_8g020540"/>
</dbReference>
<dbReference type="PaxDb" id="3880-AET01744"/>
<sequence>MFLISWRGYWWEFIKTLHTTTLILVNGALDAHSSKLMPDKKIYDYNFSCDGPRQGGTCDISAWDAFYLVVFTRSSKKNLV</sequence>
<accession>G7L6U0</accession>
<reference evidence="1 3" key="1">
    <citation type="journal article" date="2011" name="Nature">
        <title>The Medicago genome provides insight into the evolution of rhizobial symbioses.</title>
        <authorList>
            <person name="Young N.D."/>
            <person name="Debelle F."/>
            <person name="Oldroyd G.E."/>
            <person name="Geurts R."/>
            <person name="Cannon S.B."/>
            <person name="Udvardi M.K."/>
            <person name="Benedito V.A."/>
            <person name="Mayer K.F."/>
            <person name="Gouzy J."/>
            <person name="Schoof H."/>
            <person name="Van de Peer Y."/>
            <person name="Proost S."/>
            <person name="Cook D.R."/>
            <person name="Meyers B.C."/>
            <person name="Spannagl M."/>
            <person name="Cheung F."/>
            <person name="De Mita S."/>
            <person name="Krishnakumar V."/>
            <person name="Gundlach H."/>
            <person name="Zhou S."/>
            <person name="Mudge J."/>
            <person name="Bharti A.K."/>
            <person name="Murray J.D."/>
            <person name="Naoumkina M.A."/>
            <person name="Rosen B."/>
            <person name="Silverstein K.A."/>
            <person name="Tang H."/>
            <person name="Rombauts S."/>
            <person name="Zhao P.X."/>
            <person name="Zhou P."/>
            <person name="Barbe V."/>
            <person name="Bardou P."/>
            <person name="Bechner M."/>
            <person name="Bellec A."/>
            <person name="Berger A."/>
            <person name="Berges H."/>
            <person name="Bidwell S."/>
            <person name="Bisseling T."/>
            <person name="Choisne N."/>
            <person name="Couloux A."/>
            <person name="Denny R."/>
            <person name="Deshpande S."/>
            <person name="Dai X."/>
            <person name="Doyle J.J."/>
            <person name="Dudez A.M."/>
            <person name="Farmer A.D."/>
            <person name="Fouteau S."/>
            <person name="Franken C."/>
            <person name="Gibelin C."/>
            <person name="Gish J."/>
            <person name="Goldstein S."/>
            <person name="Gonzalez A.J."/>
            <person name="Green P.J."/>
            <person name="Hallab A."/>
            <person name="Hartog M."/>
            <person name="Hua A."/>
            <person name="Humphray S.J."/>
            <person name="Jeong D.H."/>
            <person name="Jing Y."/>
            <person name="Jocker A."/>
            <person name="Kenton S.M."/>
            <person name="Kim D.J."/>
            <person name="Klee K."/>
            <person name="Lai H."/>
            <person name="Lang C."/>
            <person name="Lin S."/>
            <person name="Macmil S.L."/>
            <person name="Magdelenat G."/>
            <person name="Matthews L."/>
            <person name="McCorrison J."/>
            <person name="Monaghan E.L."/>
            <person name="Mun J.H."/>
            <person name="Najar F.Z."/>
            <person name="Nicholson C."/>
            <person name="Noirot C."/>
            <person name="O'Bleness M."/>
            <person name="Paule C.R."/>
            <person name="Poulain J."/>
            <person name="Prion F."/>
            <person name="Qin B."/>
            <person name="Qu C."/>
            <person name="Retzel E.F."/>
            <person name="Riddle C."/>
            <person name="Sallet E."/>
            <person name="Samain S."/>
            <person name="Samson N."/>
            <person name="Sanders I."/>
            <person name="Saurat O."/>
            <person name="Scarpelli C."/>
            <person name="Schiex T."/>
            <person name="Segurens B."/>
            <person name="Severin A.J."/>
            <person name="Sherrier D.J."/>
            <person name="Shi R."/>
            <person name="Sims S."/>
            <person name="Singer S.R."/>
            <person name="Sinharoy S."/>
            <person name="Sterck L."/>
            <person name="Viollet A."/>
            <person name="Wang B.B."/>
            <person name="Wang K."/>
            <person name="Wang M."/>
            <person name="Wang X."/>
            <person name="Warfsmann J."/>
            <person name="Weissenbach J."/>
            <person name="White D.D."/>
            <person name="White J.D."/>
            <person name="Wiley G.B."/>
            <person name="Wincker P."/>
            <person name="Xing Y."/>
            <person name="Yang L."/>
            <person name="Yao Z."/>
            <person name="Ying F."/>
            <person name="Zhai J."/>
            <person name="Zhou L."/>
            <person name="Zuber A."/>
            <person name="Denarie J."/>
            <person name="Dixon R.A."/>
            <person name="May G.D."/>
            <person name="Schwartz D.C."/>
            <person name="Rogers J."/>
            <person name="Quetier F."/>
            <person name="Town C.D."/>
            <person name="Roe B.A."/>
        </authorList>
    </citation>
    <scope>NUCLEOTIDE SEQUENCE [LARGE SCALE GENOMIC DNA]</scope>
    <source>
        <strain evidence="1">A17</strain>
        <strain evidence="2 3">cv. Jemalong A17</strain>
    </source>
</reference>